<evidence type="ECO:0000259" key="5">
    <source>
        <dbReference type="Pfam" id="PF01555"/>
    </source>
</evidence>
<dbReference type="InterPro" id="IPR029063">
    <property type="entry name" value="SAM-dependent_MTases_sf"/>
</dbReference>
<evidence type="ECO:0000256" key="4">
    <source>
        <dbReference type="RuleBase" id="RU362026"/>
    </source>
</evidence>
<sequence>MEKEYLNKIINGDSISYLDNIDENSIDLIISDIPYGISLDDWDILHDNKNSAFGGSSKAQSRSTLYKRRGKPLNGWSEADKNIPKEYQNWCDTWSYKWYKVLKPGSSCFIFAGRRFAHRAIVSLEDAGFTFKDMISWNKSSAAYRGQRISKVFERRKDFNNALQWTGWRTGNLRPLFEPILWFQKPYKQGDTLTDNVLNYGVGAWNDTAMEKYISFNRKIENNSNIFQLKNLEKGERYHEAQKPISLMKLLIDLTTQHDSAIILDPFAGSGSTCVAAKELGKQYIGIELNSDYCQIAEKRLSSIRYIQNDLFK</sequence>
<dbReference type="GO" id="GO:0032259">
    <property type="term" value="P:methylation"/>
    <property type="evidence" value="ECO:0007669"/>
    <property type="project" value="UniProtKB-KW"/>
</dbReference>
<dbReference type="CDD" id="cd02440">
    <property type="entry name" value="AdoMet_MTases"/>
    <property type="match status" value="1"/>
</dbReference>
<dbReference type="PRINTS" id="PR00508">
    <property type="entry name" value="S21N4MTFRASE"/>
</dbReference>
<dbReference type="PANTHER" id="PTHR13370">
    <property type="entry name" value="RNA METHYLASE-RELATED"/>
    <property type="match status" value="1"/>
</dbReference>
<dbReference type="GO" id="GO:0009307">
    <property type="term" value="P:DNA restriction-modification system"/>
    <property type="evidence" value="ECO:0007669"/>
    <property type="project" value="UniProtKB-KW"/>
</dbReference>
<dbReference type="InterPro" id="IPR002941">
    <property type="entry name" value="DNA_methylase_N4/N6"/>
</dbReference>
<evidence type="ECO:0000313" key="6">
    <source>
        <dbReference type="EMBL" id="UXU57293.1"/>
    </source>
</evidence>
<dbReference type="Gene3D" id="3.40.50.150">
    <property type="entry name" value="Vaccinia Virus protein VP39"/>
    <property type="match status" value="1"/>
</dbReference>
<keyword evidence="1" id="KW-0489">Methyltransferase</keyword>
<dbReference type="SUPFAM" id="SSF53335">
    <property type="entry name" value="S-adenosyl-L-methionine-dependent methyltransferases"/>
    <property type="match status" value="1"/>
</dbReference>
<organism evidence="6 7">
    <name type="scientific">Staphylococcus agnetis</name>
    <dbReference type="NCBI Taxonomy" id="985762"/>
    <lineage>
        <taxon>Bacteria</taxon>
        <taxon>Bacillati</taxon>
        <taxon>Bacillota</taxon>
        <taxon>Bacilli</taxon>
        <taxon>Bacillales</taxon>
        <taxon>Staphylococcaceae</taxon>
        <taxon>Staphylococcus</taxon>
    </lineage>
</organism>
<keyword evidence="3" id="KW-0680">Restriction system</keyword>
<feature type="domain" description="DNA methylase N-4/N-6" evidence="5">
    <location>
        <begin position="26"/>
        <end position="299"/>
    </location>
</feature>
<evidence type="ECO:0000256" key="2">
    <source>
        <dbReference type="ARBA" id="ARBA00022679"/>
    </source>
</evidence>
<dbReference type="RefSeq" id="WP_262626438.1">
    <property type="nucleotide sequence ID" value="NZ_CP094809.1"/>
</dbReference>
<gene>
    <name evidence="6" type="ORF">MUA95_00225</name>
</gene>
<name>A0ABD7TU16_9STAP</name>
<proteinExistence type="inferred from homology"/>
<evidence type="ECO:0000256" key="1">
    <source>
        <dbReference type="ARBA" id="ARBA00022603"/>
    </source>
</evidence>
<dbReference type="EC" id="2.1.1.-" evidence="4"/>
<dbReference type="EMBL" id="CP094809">
    <property type="protein sequence ID" value="UXU57293.1"/>
    <property type="molecule type" value="Genomic_DNA"/>
</dbReference>
<accession>A0ABD7TU16</accession>
<dbReference type="AlphaFoldDB" id="A0ABD7TU16"/>
<dbReference type="Pfam" id="PF01555">
    <property type="entry name" value="N6_N4_Mtase"/>
    <property type="match status" value="1"/>
</dbReference>
<dbReference type="Proteomes" id="UP001065705">
    <property type="component" value="Chromosome"/>
</dbReference>
<dbReference type="GO" id="GO:0008168">
    <property type="term" value="F:methyltransferase activity"/>
    <property type="evidence" value="ECO:0007669"/>
    <property type="project" value="UniProtKB-KW"/>
</dbReference>
<reference evidence="6" key="1">
    <citation type="submission" date="2022-03" db="EMBL/GenBank/DDBJ databases">
        <title>Comparative Genomics of East African Camel-Associated Staphylococcaceae spp.: Diversity and Inheritance of Traits Involved in Host-Pathogen Interactions.</title>
        <authorList>
            <person name="Akarsu H."/>
            <person name="Liljander A."/>
            <person name="Younan M."/>
            <person name="Brodard I."/>
            <person name="Glucks I."/>
            <person name="Labroussaa F."/>
            <person name="Overesch G."/>
            <person name="Kuhnert P."/>
            <person name="Perreten V."/>
            <person name="Drexler J.F."/>
            <person name="Corman V.M."/>
            <person name="Falquet L."/>
            <person name="Jores J."/>
        </authorList>
    </citation>
    <scope>NUCLEOTIDE SEQUENCE</scope>
    <source>
        <strain evidence="6">IVB6197</strain>
    </source>
</reference>
<evidence type="ECO:0000313" key="7">
    <source>
        <dbReference type="Proteomes" id="UP001065705"/>
    </source>
</evidence>
<evidence type="ECO:0000256" key="3">
    <source>
        <dbReference type="ARBA" id="ARBA00022747"/>
    </source>
</evidence>
<dbReference type="PANTHER" id="PTHR13370:SF3">
    <property type="entry name" value="TRNA (GUANINE(10)-N2)-METHYLTRANSFERASE HOMOLOG"/>
    <property type="match status" value="1"/>
</dbReference>
<protein>
    <recommendedName>
        <fullName evidence="4">Methyltransferase</fullName>
        <ecNumber evidence="4">2.1.1.-</ecNumber>
    </recommendedName>
</protein>
<keyword evidence="2" id="KW-0808">Transferase</keyword>
<dbReference type="InterPro" id="IPR001091">
    <property type="entry name" value="RM_Methyltransferase"/>
</dbReference>
<comment type="similarity">
    <text evidence="4">Belongs to the N(4)/N(6)-methyltransferase family.</text>
</comment>